<dbReference type="PROSITE" id="PS00189">
    <property type="entry name" value="LIPOYL"/>
    <property type="match status" value="1"/>
</dbReference>
<dbReference type="PROSITE" id="PS51826">
    <property type="entry name" value="PSBD"/>
    <property type="match status" value="1"/>
</dbReference>
<evidence type="ECO:0000259" key="8">
    <source>
        <dbReference type="PROSITE" id="PS50968"/>
    </source>
</evidence>
<evidence type="ECO:0000259" key="9">
    <source>
        <dbReference type="PROSITE" id="PS51826"/>
    </source>
</evidence>
<reference evidence="11" key="1">
    <citation type="journal article" date="2019" name="Int. J. Syst. Evol. Microbiol.">
        <title>The Global Catalogue of Microorganisms (GCM) 10K type strain sequencing project: providing services to taxonomists for standard genome sequencing and annotation.</title>
        <authorList>
            <consortium name="The Broad Institute Genomics Platform"/>
            <consortium name="The Broad Institute Genome Sequencing Center for Infectious Disease"/>
            <person name="Wu L."/>
            <person name="Ma J."/>
        </authorList>
    </citation>
    <scope>NUCLEOTIDE SEQUENCE [LARGE SCALE GENOMIC DNA]</scope>
    <source>
        <strain evidence="11">CCUG 57942</strain>
    </source>
</reference>
<dbReference type="InterPro" id="IPR004167">
    <property type="entry name" value="PSBD"/>
</dbReference>
<feature type="domain" description="Peripheral subunit-binding (PSBD)" evidence="9">
    <location>
        <begin position="143"/>
        <end position="183"/>
    </location>
</feature>
<evidence type="ECO:0000256" key="5">
    <source>
        <dbReference type="ARBA" id="ARBA00022823"/>
    </source>
</evidence>
<comment type="cofactor">
    <cofactor evidence="1 7">
        <name>(R)-lipoate</name>
        <dbReference type="ChEBI" id="CHEBI:83088"/>
    </cofactor>
</comment>
<evidence type="ECO:0000313" key="11">
    <source>
        <dbReference type="Proteomes" id="UP001597389"/>
    </source>
</evidence>
<dbReference type="Proteomes" id="UP001597389">
    <property type="component" value="Unassembled WGS sequence"/>
</dbReference>
<dbReference type="Gene3D" id="4.10.320.10">
    <property type="entry name" value="E3-binding domain"/>
    <property type="match status" value="1"/>
</dbReference>
<dbReference type="InterPro" id="IPR023213">
    <property type="entry name" value="CAT-like_dom_sf"/>
</dbReference>
<proteinExistence type="inferred from homology"/>
<dbReference type="InterPro" id="IPR000089">
    <property type="entry name" value="Biotin_lipoyl"/>
</dbReference>
<dbReference type="PANTHER" id="PTHR43178">
    <property type="entry name" value="DIHYDROLIPOAMIDE ACETYLTRANSFERASE COMPONENT OF PYRUVATE DEHYDROGENASE COMPLEX"/>
    <property type="match status" value="1"/>
</dbReference>
<dbReference type="SUPFAM" id="SSF47005">
    <property type="entry name" value="Peripheral subunit-binding domain of 2-oxo acid dehydrogenase complex"/>
    <property type="match status" value="1"/>
</dbReference>
<dbReference type="EC" id="2.3.1.-" evidence="7"/>
<dbReference type="InterPro" id="IPR036625">
    <property type="entry name" value="E3-bd_dom_sf"/>
</dbReference>
<gene>
    <name evidence="10" type="ORF">ACFSW8_05700</name>
</gene>
<dbReference type="SUPFAM" id="SSF51230">
    <property type="entry name" value="Single hybrid motif"/>
    <property type="match status" value="1"/>
</dbReference>
<comment type="similarity">
    <text evidence="2 7">Belongs to the 2-oxoacid dehydrogenase family.</text>
</comment>
<keyword evidence="5 7" id="KW-0450">Lipoyl</keyword>
<evidence type="ECO:0000256" key="2">
    <source>
        <dbReference type="ARBA" id="ARBA00007317"/>
    </source>
</evidence>
<dbReference type="Gene3D" id="2.40.50.100">
    <property type="match status" value="1"/>
</dbReference>
<dbReference type="Pfam" id="PF02817">
    <property type="entry name" value="E3_binding"/>
    <property type="match status" value="1"/>
</dbReference>
<keyword evidence="6 7" id="KW-0012">Acyltransferase</keyword>
<name>A0ABW4Z931_9BACT</name>
<dbReference type="Gene3D" id="3.30.559.10">
    <property type="entry name" value="Chloramphenicol acetyltransferase-like domain"/>
    <property type="match status" value="1"/>
</dbReference>
<evidence type="ECO:0000256" key="1">
    <source>
        <dbReference type="ARBA" id="ARBA00001938"/>
    </source>
</evidence>
<accession>A0ABW4Z931</accession>
<evidence type="ECO:0000313" key="10">
    <source>
        <dbReference type="EMBL" id="MFD2158384.1"/>
    </source>
</evidence>
<dbReference type="InterPro" id="IPR050743">
    <property type="entry name" value="2-oxoacid_DH_E2_comp"/>
</dbReference>
<dbReference type="PROSITE" id="PS50968">
    <property type="entry name" value="BIOTINYL_LIPOYL"/>
    <property type="match status" value="1"/>
</dbReference>
<evidence type="ECO:0000256" key="4">
    <source>
        <dbReference type="ARBA" id="ARBA00022679"/>
    </source>
</evidence>
<comment type="subunit">
    <text evidence="3">Forms a 24-polypeptide structural core with octahedral symmetry.</text>
</comment>
<keyword evidence="11" id="KW-1185">Reference proteome</keyword>
<dbReference type="SUPFAM" id="SSF52777">
    <property type="entry name" value="CoA-dependent acyltransferases"/>
    <property type="match status" value="1"/>
</dbReference>
<evidence type="ECO:0000256" key="7">
    <source>
        <dbReference type="RuleBase" id="RU003423"/>
    </source>
</evidence>
<dbReference type="InterPro" id="IPR001078">
    <property type="entry name" value="2-oxoacid_DH_actylTfrase"/>
</dbReference>
<dbReference type="RefSeq" id="WP_377086404.1">
    <property type="nucleotide sequence ID" value="NZ_JBHSJL010000014.1"/>
</dbReference>
<dbReference type="EMBL" id="JBHUJB010000022">
    <property type="protein sequence ID" value="MFD2158384.1"/>
    <property type="molecule type" value="Genomic_DNA"/>
</dbReference>
<dbReference type="CDD" id="cd06849">
    <property type="entry name" value="lipoyl_domain"/>
    <property type="match status" value="1"/>
</dbReference>
<dbReference type="InterPro" id="IPR003016">
    <property type="entry name" value="2-oxoA_DH_lipoyl-BS"/>
</dbReference>
<dbReference type="Pfam" id="PF00364">
    <property type="entry name" value="Biotin_lipoyl"/>
    <property type="match status" value="1"/>
</dbReference>
<organism evidence="10 11">
    <name type="scientific">Rubritalea tangerina</name>
    <dbReference type="NCBI Taxonomy" id="430798"/>
    <lineage>
        <taxon>Bacteria</taxon>
        <taxon>Pseudomonadati</taxon>
        <taxon>Verrucomicrobiota</taxon>
        <taxon>Verrucomicrobiia</taxon>
        <taxon>Verrucomicrobiales</taxon>
        <taxon>Rubritaleaceae</taxon>
        <taxon>Rubritalea</taxon>
    </lineage>
</organism>
<comment type="caution">
    <text evidence="10">The sequence shown here is derived from an EMBL/GenBank/DDBJ whole genome shotgun (WGS) entry which is preliminary data.</text>
</comment>
<dbReference type="PANTHER" id="PTHR43178:SF5">
    <property type="entry name" value="LIPOAMIDE ACYLTRANSFERASE COMPONENT OF BRANCHED-CHAIN ALPHA-KETO ACID DEHYDROGENASE COMPLEX, MITOCHONDRIAL"/>
    <property type="match status" value="1"/>
</dbReference>
<dbReference type="InterPro" id="IPR011053">
    <property type="entry name" value="Single_hybrid_motif"/>
</dbReference>
<sequence>MPEVPIVMPQLGESIAEATIVKFNVRVGDVVSADEDLIEVETNKATMSVPTLCGGVIKELCAEEGESYAVGSVLGVIDVTEEEIARTGVSTVEEAQGAEGTAEEAEEANLHFKTEGGGYFEPKAVEPNVQGLPVPMGKKGAHYISPRMRARMNELGLQAADISAVNGSGAGGRVTVEDLEKFLDYISSWPSSSASPMRLAVADAMRRSWTRPLASVGRPIVMDKLLAHRSAQQPKPGLTLYVLRAFALALAEYPEAAGYLIGGKIVHPRAFDIGLAVQVDDGVMVPVVRDVDTKTVRDLTNDYAKLVELARARKLTEEHTRGGIATVTNFGTFGLTWGTPIPLPNETLILGISAGVKKPVWSDEVGAFIPVVEAELNLTFDHRVIDGGDAGRVLNRVAELLENPSSL</sequence>
<feature type="domain" description="Lipoyl-binding" evidence="8">
    <location>
        <begin position="3"/>
        <end position="78"/>
    </location>
</feature>
<protein>
    <recommendedName>
        <fullName evidence="7">Dihydrolipoamide acetyltransferase component of pyruvate dehydrogenase complex</fullName>
        <ecNumber evidence="7">2.3.1.-</ecNumber>
    </recommendedName>
</protein>
<dbReference type="Pfam" id="PF00198">
    <property type="entry name" value="2-oxoacid_dh"/>
    <property type="match status" value="1"/>
</dbReference>
<evidence type="ECO:0000256" key="6">
    <source>
        <dbReference type="ARBA" id="ARBA00023315"/>
    </source>
</evidence>
<keyword evidence="4 7" id="KW-0808">Transferase</keyword>
<evidence type="ECO:0000256" key="3">
    <source>
        <dbReference type="ARBA" id="ARBA00011484"/>
    </source>
</evidence>
<dbReference type="GO" id="GO:0016746">
    <property type="term" value="F:acyltransferase activity"/>
    <property type="evidence" value="ECO:0007669"/>
    <property type="project" value="UniProtKB-KW"/>
</dbReference>